<keyword evidence="4 12" id="KW-0444">Lipid biosynthesis</keyword>
<dbReference type="InterPro" id="IPR000620">
    <property type="entry name" value="EamA_dom"/>
</dbReference>
<keyword evidence="11 12" id="KW-0472">Membrane</keyword>
<keyword evidence="10 12" id="KW-0443">Lipid metabolism</keyword>
<dbReference type="SMR" id="A0A431WZG2"/>
<keyword evidence="5 12" id="KW-0997">Cell inner membrane</keyword>
<dbReference type="RefSeq" id="WP_012141268.1">
    <property type="nucleotide sequence ID" value="NZ_RXNU01000001.1"/>
</dbReference>
<keyword evidence="9 12" id="KW-1133">Transmembrane helix</keyword>
<accession>A0A431WZG2</accession>
<comment type="similarity">
    <text evidence="12">Belongs to the ArnE family.</text>
</comment>
<evidence type="ECO:0000256" key="7">
    <source>
        <dbReference type="ARBA" id="ARBA00022692"/>
    </source>
</evidence>
<comment type="subcellular location">
    <subcellularLocation>
        <location evidence="12">Cell inner membrane</location>
        <topology evidence="12">Multi-pass membrane protein</topology>
    </subcellularLocation>
    <subcellularLocation>
        <location evidence="1">Cell membrane</location>
        <topology evidence="1">Multi-pass membrane protein</topology>
    </subcellularLocation>
</comment>
<comment type="subunit">
    <text evidence="12">Heterodimer of ArnE and ArnF.</text>
</comment>
<feature type="transmembrane region" description="Helical" evidence="12">
    <location>
        <begin position="96"/>
        <end position="114"/>
    </location>
</feature>
<feature type="transmembrane region" description="Helical" evidence="12">
    <location>
        <begin position="41"/>
        <end position="63"/>
    </location>
</feature>
<dbReference type="EMBL" id="RXNU01000001">
    <property type="protein sequence ID" value="RTR40820.1"/>
    <property type="molecule type" value="Genomic_DNA"/>
</dbReference>
<evidence type="ECO:0000256" key="10">
    <source>
        <dbReference type="ARBA" id="ARBA00023098"/>
    </source>
</evidence>
<organism evidence="14 15">
    <name type="scientific">Shewanella canadensis</name>
    <dbReference type="NCBI Taxonomy" id="271096"/>
    <lineage>
        <taxon>Bacteria</taxon>
        <taxon>Pseudomonadati</taxon>
        <taxon>Pseudomonadota</taxon>
        <taxon>Gammaproteobacteria</taxon>
        <taxon>Alteromonadales</taxon>
        <taxon>Shewanellaceae</taxon>
        <taxon>Shewanella</taxon>
    </lineage>
</organism>
<keyword evidence="3 12" id="KW-1003">Cell membrane</keyword>
<evidence type="ECO:0000256" key="12">
    <source>
        <dbReference type="HAMAP-Rule" id="MF_01869"/>
    </source>
</evidence>
<evidence type="ECO:0000256" key="2">
    <source>
        <dbReference type="ARBA" id="ARBA00022448"/>
    </source>
</evidence>
<keyword evidence="15" id="KW-1185">Reference proteome</keyword>
<dbReference type="OrthoDB" id="6058674at2"/>
<feature type="domain" description="EamA" evidence="13">
    <location>
        <begin position="28"/>
        <end position="112"/>
    </location>
</feature>
<protein>
    <recommendedName>
        <fullName evidence="12">Probable 4-amino-4-deoxy-L-arabinose-phosphoundecaprenol flippase subunit ArnE</fullName>
        <shortName evidence="12">L-Ara4N-phosphoundecaprenol flippase subunit ArnE</shortName>
    </recommendedName>
    <alternativeName>
        <fullName evidence="12">Undecaprenyl phosphate-aminoarabinose flippase subunit ArnE</fullName>
    </alternativeName>
</protein>
<keyword evidence="8 12" id="KW-0448">Lipopolysaccharide biosynthesis</keyword>
<dbReference type="GO" id="GO:0009103">
    <property type="term" value="P:lipopolysaccharide biosynthetic process"/>
    <property type="evidence" value="ECO:0007669"/>
    <property type="project" value="UniProtKB-UniRule"/>
</dbReference>
<dbReference type="SUPFAM" id="SSF103481">
    <property type="entry name" value="Multidrug resistance efflux transporter EmrE"/>
    <property type="match status" value="1"/>
</dbReference>
<dbReference type="InterPro" id="IPR037185">
    <property type="entry name" value="EmrE-like"/>
</dbReference>
<comment type="caution">
    <text evidence="14">The sequence shown here is derived from an EMBL/GenBank/DDBJ whole genome shotgun (WGS) entry which is preliminary data.</text>
</comment>
<dbReference type="GO" id="GO:0009245">
    <property type="term" value="P:lipid A biosynthetic process"/>
    <property type="evidence" value="ECO:0007669"/>
    <property type="project" value="UniProtKB-UniRule"/>
</dbReference>
<dbReference type="AlphaFoldDB" id="A0A431WZG2"/>
<dbReference type="UniPathway" id="UPA00030"/>
<dbReference type="InterPro" id="IPR022883">
    <property type="entry name" value="Flippase_ArnE"/>
</dbReference>
<evidence type="ECO:0000313" key="15">
    <source>
        <dbReference type="Proteomes" id="UP000267448"/>
    </source>
</evidence>
<keyword evidence="6 12" id="KW-0441">Lipid A biosynthesis</keyword>
<dbReference type="GO" id="GO:1901505">
    <property type="term" value="F:carbohydrate derivative transmembrane transporter activity"/>
    <property type="evidence" value="ECO:0007669"/>
    <property type="project" value="InterPro"/>
</dbReference>
<dbReference type="Pfam" id="PF00892">
    <property type="entry name" value="EamA"/>
    <property type="match status" value="1"/>
</dbReference>
<gene>
    <name evidence="12" type="primary">arnE</name>
    <name evidence="14" type="ORF">EKG38_02595</name>
</gene>
<dbReference type="PANTHER" id="PTHR30561">
    <property type="entry name" value="SMR FAMILY PROTON-DEPENDENT DRUG EFFLUX TRANSPORTER SUGE"/>
    <property type="match status" value="1"/>
</dbReference>
<name>A0A431WZG2_9GAMM</name>
<dbReference type="GO" id="GO:0005886">
    <property type="term" value="C:plasma membrane"/>
    <property type="evidence" value="ECO:0007669"/>
    <property type="project" value="UniProtKB-SubCell"/>
</dbReference>
<dbReference type="PANTHER" id="PTHR30561:SF9">
    <property type="entry name" value="4-AMINO-4-DEOXY-L-ARABINOSE-PHOSPHOUNDECAPRENOL FLIPPASE SUBUNIT ARNF-RELATED"/>
    <property type="match status" value="1"/>
</dbReference>
<evidence type="ECO:0000256" key="11">
    <source>
        <dbReference type="ARBA" id="ARBA00023136"/>
    </source>
</evidence>
<evidence type="ECO:0000256" key="1">
    <source>
        <dbReference type="ARBA" id="ARBA00004651"/>
    </source>
</evidence>
<evidence type="ECO:0000256" key="9">
    <source>
        <dbReference type="ARBA" id="ARBA00022989"/>
    </source>
</evidence>
<reference evidence="14 15" key="1">
    <citation type="submission" date="2018-12" db="EMBL/GenBank/DDBJ databases">
        <authorList>
            <person name="Yu L."/>
        </authorList>
    </citation>
    <scope>NUCLEOTIDE SEQUENCE [LARGE SCALE GENOMIC DNA]</scope>
    <source>
        <strain evidence="14 15">HAW-EB2</strain>
    </source>
</reference>
<comment type="pathway">
    <text evidence="12">Bacterial outer membrane biogenesis; lipopolysaccharide biosynthesis.</text>
</comment>
<evidence type="ECO:0000256" key="6">
    <source>
        <dbReference type="ARBA" id="ARBA00022556"/>
    </source>
</evidence>
<comment type="function">
    <text evidence="12">Translocates 4-amino-4-deoxy-L-arabinose-phosphoundecaprenol (alpha-L-Ara4N-phosphoundecaprenol) from the cytoplasmic to the periplasmic side of the inner membrane.</text>
</comment>
<evidence type="ECO:0000256" key="3">
    <source>
        <dbReference type="ARBA" id="ARBA00022475"/>
    </source>
</evidence>
<evidence type="ECO:0000313" key="14">
    <source>
        <dbReference type="EMBL" id="RTR40820.1"/>
    </source>
</evidence>
<dbReference type="InterPro" id="IPR000390">
    <property type="entry name" value="Small_drug/metabolite_transptr"/>
</dbReference>
<dbReference type="Gene3D" id="1.10.3730.20">
    <property type="match status" value="1"/>
</dbReference>
<dbReference type="HAMAP" id="MF_01869">
    <property type="entry name" value="Flippase_ArnE"/>
    <property type="match status" value="1"/>
</dbReference>
<evidence type="ECO:0000259" key="13">
    <source>
        <dbReference type="Pfam" id="PF00892"/>
    </source>
</evidence>
<feature type="transmembrane region" description="Helical" evidence="12">
    <location>
        <begin position="70"/>
        <end position="90"/>
    </location>
</feature>
<evidence type="ECO:0000256" key="4">
    <source>
        <dbReference type="ARBA" id="ARBA00022516"/>
    </source>
</evidence>
<proteinExistence type="inferred from homology"/>
<evidence type="ECO:0000256" key="5">
    <source>
        <dbReference type="ARBA" id="ARBA00022519"/>
    </source>
</evidence>
<sequence length="120" mass="13710">MTTFLLFVLSVFSSSMSQYWQKRAAMLFAMQPDLRPLQKLFSRPLILSVFFLGVGAMTWLGVLSVWDVSMAYPLLSINFVIMLLLSHYVFNEPISVRQWIGITLIMLGVIFLAGGEQWLI</sequence>
<dbReference type="Proteomes" id="UP000267448">
    <property type="component" value="Unassembled WGS sequence"/>
</dbReference>
<evidence type="ECO:0000256" key="8">
    <source>
        <dbReference type="ARBA" id="ARBA00022985"/>
    </source>
</evidence>
<keyword evidence="2 12" id="KW-0813">Transport</keyword>
<keyword evidence="7 12" id="KW-0812">Transmembrane</keyword>